<evidence type="ECO:0000256" key="3">
    <source>
        <dbReference type="ARBA" id="ARBA00004406"/>
    </source>
</evidence>
<comment type="subcellular location">
    <subcellularLocation>
        <location evidence="3">Endoplasmic reticulum membrane</location>
        <topology evidence="3">Peripheral membrane protein</topology>
    </subcellularLocation>
    <subcellularLocation>
        <location evidence="2">Microsome membrane</location>
        <topology evidence="2">Peripheral membrane protein</topology>
    </subcellularLocation>
</comment>
<dbReference type="GO" id="GO:0016705">
    <property type="term" value="F:oxidoreductase activity, acting on paired donors, with incorporation or reduction of molecular oxygen"/>
    <property type="evidence" value="ECO:0007669"/>
    <property type="project" value="InterPro"/>
</dbReference>
<dbReference type="SUPFAM" id="SSF48264">
    <property type="entry name" value="Cytochrome P450"/>
    <property type="match status" value="1"/>
</dbReference>
<evidence type="ECO:0000256" key="10">
    <source>
        <dbReference type="ARBA" id="ARBA00023004"/>
    </source>
</evidence>
<dbReference type="CDD" id="cd11056">
    <property type="entry name" value="CYP6-like"/>
    <property type="match status" value="1"/>
</dbReference>
<keyword evidence="5 13" id="KW-0349">Heme</keyword>
<evidence type="ECO:0000256" key="8">
    <source>
        <dbReference type="ARBA" id="ARBA00022848"/>
    </source>
</evidence>
<evidence type="ECO:0000313" key="16">
    <source>
        <dbReference type="EMBL" id="CAD7568999.1"/>
    </source>
</evidence>
<dbReference type="GO" id="GO:0005506">
    <property type="term" value="F:iron ion binding"/>
    <property type="evidence" value="ECO:0007669"/>
    <property type="project" value="InterPro"/>
</dbReference>
<dbReference type="InterPro" id="IPR001128">
    <property type="entry name" value="Cyt_P450"/>
</dbReference>
<comment type="cofactor">
    <cofactor evidence="1 13">
        <name>heme</name>
        <dbReference type="ChEBI" id="CHEBI:30413"/>
    </cofactor>
</comment>
<keyword evidence="12 15" id="KW-0472">Membrane</keyword>
<dbReference type="PRINTS" id="PR00385">
    <property type="entry name" value="P450"/>
</dbReference>
<sequence>MKVRLKVFPFSSLPPTLPSALFLAPFINNSSTFLPRHTVQNVAFAASQIGSESDVRLALDLSLVGGSREFHGAIVINEGYVLRGVASPTWDNYELLKLLIYREPSNSNNVATSAGIIMIECHPRNNRINCHLQYIRLTVDVDSNWHQTIRMGLLGLDLTSWGLVATFIILLLYFVCSRGNDFFSKRNIPYLRPLPILGNMGALVFRRKSFGELLESLYIEFKRHKVGGMFRFNQPVYVLCDPETIKQITVKDFDHFVDRSVPFPEDSEPLFMKSLIGLKGDKWKNMRSTLSPAFTSSKMKNMFLLVDECCNQLSQYLHDELKKQGGGNLGLEMKDLFTRYANDVIATAAFGIQCDSLKDSNNQFYEMGKEATISSAARSLIFLGYLCAPKLMRMLGIPLLPQPVAKFFNGLINDTLEARQRQNIIRPDMIHLLLQARKAELKEQDGKLSDEDIAAQAFLFFLAGFDTTSTLLCFITYLLAVHGGIQDRLQAEIEQVLENAGGKTTYEDLHAMKYLDQVVSECLRVYPPAIVVDRECLRTYTIPGTHITLEKGEVVLLPIYAIHRDPENFPDPEVFDPERFSDENKNNIKPFTYLPFGLGPRNCIGMRFALMEVKLALVHLLHNFNLRPTSKTPIPLQITRKSLNMTVDGGFWIGIEPRTKP</sequence>
<dbReference type="PRINTS" id="PR00463">
    <property type="entry name" value="EP450I"/>
</dbReference>
<feature type="binding site" description="axial binding residue" evidence="13">
    <location>
        <position position="603"/>
    </location>
    <ligand>
        <name>heme</name>
        <dbReference type="ChEBI" id="CHEBI:30413"/>
    </ligand>
    <ligandPart>
        <name>Fe</name>
        <dbReference type="ChEBI" id="CHEBI:18248"/>
    </ligandPart>
</feature>
<keyword evidence="11 14" id="KW-0503">Monooxygenase</keyword>
<keyword evidence="15" id="KW-1133">Transmembrane helix</keyword>
<evidence type="ECO:0000256" key="13">
    <source>
        <dbReference type="PIRSR" id="PIRSR602401-1"/>
    </source>
</evidence>
<dbReference type="FunFam" id="1.10.630.10:FF:000042">
    <property type="entry name" value="Cytochrome P450"/>
    <property type="match status" value="1"/>
</dbReference>
<accession>A0A7R9P464</accession>
<evidence type="ECO:0000256" key="1">
    <source>
        <dbReference type="ARBA" id="ARBA00001971"/>
    </source>
</evidence>
<evidence type="ECO:0000256" key="4">
    <source>
        <dbReference type="ARBA" id="ARBA00010617"/>
    </source>
</evidence>
<dbReference type="InterPro" id="IPR017972">
    <property type="entry name" value="Cyt_P450_CS"/>
</dbReference>
<evidence type="ECO:0000256" key="9">
    <source>
        <dbReference type="ARBA" id="ARBA00023002"/>
    </source>
</evidence>
<name>A0A7R9P464_TIMCA</name>
<reference evidence="16" key="1">
    <citation type="submission" date="2020-11" db="EMBL/GenBank/DDBJ databases">
        <authorList>
            <person name="Tran Van P."/>
        </authorList>
    </citation>
    <scope>NUCLEOTIDE SEQUENCE</scope>
</reference>
<dbReference type="GO" id="GO:0005789">
    <property type="term" value="C:endoplasmic reticulum membrane"/>
    <property type="evidence" value="ECO:0007669"/>
    <property type="project" value="UniProtKB-SubCell"/>
</dbReference>
<dbReference type="GO" id="GO:0004497">
    <property type="term" value="F:monooxygenase activity"/>
    <property type="evidence" value="ECO:0007669"/>
    <property type="project" value="UniProtKB-KW"/>
</dbReference>
<keyword evidence="9 14" id="KW-0560">Oxidoreductase</keyword>
<dbReference type="PANTHER" id="PTHR24292:SF54">
    <property type="entry name" value="CYP9F3-RELATED"/>
    <property type="match status" value="1"/>
</dbReference>
<keyword evidence="8" id="KW-0492">Microsome</keyword>
<comment type="similarity">
    <text evidence="4 14">Belongs to the cytochrome P450 family.</text>
</comment>
<evidence type="ECO:0000256" key="14">
    <source>
        <dbReference type="RuleBase" id="RU000461"/>
    </source>
</evidence>
<keyword evidence="6 13" id="KW-0479">Metal-binding</keyword>
<dbReference type="PROSITE" id="PS00086">
    <property type="entry name" value="CYTOCHROME_P450"/>
    <property type="match status" value="1"/>
</dbReference>
<dbReference type="EMBL" id="OE179516">
    <property type="protein sequence ID" value="CAD7568999.1"/>
    <property type="molecule type" value="Genomic_DNA"/>
</dbReference>
<evidence type="ECO:0000256" key="7">
    <source>
        <dbReference type="ARBA" id="ARBA00022824"/>
    </source>
</evidence>
<dbReference type="PANTHER" id="PTHR24292">
    <property type="entry name" value="CYTOCHROME P450"/>
    <property type="match status" value="1"/>
</dbReference>
<feature type="transmembrane region" description="Helical" evidence="15">
    <location>
        <begin position="457"/>
        <end position="480"/>
    </location>
</feature>
<keyword evidence="15" id="KW-0812">Transmembrane</keyword>
<evidence type="ECO:0000256" key="11">
    <source>
        <dbReference type="ARBA" id="ARBA00023033"/>
    </source>
</evidence>
<dbReference type="AlphaFoldDB" id="A0A7R9P464"/>
<evidence type="ECO:0000256" key="6">
    <source>
        <dbReference type="ARBA" id="ARBA00022723"/>
    </source>
</evidence>
<keyword evidence="7" id="KW-0256">Endoplasmic reticulum</keyword>
<keyword evidence="10 13" id="KW-0408">Iron</keyword>
<dbReference type="InterPro" id="IPR050476">
    <property type="entry name" value="Insect_CytP450_Detox"/>
</dbReference>
<protein>
    <submittedName>
        <fullName evidence="16">(California timema) hypothetical protein</fullName>
    </submittedName>
</protein>
<evidence type="ECO:0000256" key="12">
    <source>
        <dbReference type="ARBA" id="ARBA00023136"/>
    </source>
</evidence>
<evidence type="ECO:0000256" key="2">
    <source>
        <dbReference type="ARBA" id="ARBA00004174"/>
    </source>
</evidence>
<dbReference type="InterPro" id="IPR036396">
    <property type="entry name" value="Cyt_P450_sf"/>
</dbReference>
<feature type="transmembrane region" description="Helical" evidence="15">
    <location>
        <begin position="158"/>
        <end position="176"/>
    </location>
</feature>
<gene>
    <name evidence="16" type="ORF">TCMB3V08_LOCUS1749</name>
</gene>
<dbReference type="Pfam" id="PF00067">
    <property type="entry name" value="p450"/>
    <property type="match status" value="1"/>
</dbReference>
<dbReference type="GO" id="GO:0020037">
    <property type="term" value="F:heme binding"/>
    <property type="evidence" value="ECO:0007669"/>
    <property type="project" value="InterPro"/>
</dbReference>
<evidence type="ECO:0000256" key="15">
    <source>
        <dbReference type="SAM" id="Phobius"/>
    </source>
</evidence>
<proteinExistence type="inferred from homology"/>
<dbReference type="Gene3D" id="1.10.630.10">
    <property type="entry name" value="Cytochrome P450"/>
    <property type="match status" value="1"/>
</dbReference>
<dbReference type="InterPro" id="IPR002401">
    <property type="entry name" value="Cyt_P450_E_grp-I"/>
</dbReference>
<evidence type="ECO:0000256" key="5">
    <source>
        <dbReference type="ARBA" id="ARBA00022617"/>
    </source>
</evidence>
<organism evidence="16">
    <name type="scientific">Timema californicum</name>
    <name type="common">California timema</name>
    <name type="synonym">Walking stick</name>
    <dbReference type="NCBI Taxonomy" id="61474"/>
    <lineage>
        <taxon>Eukaryota</taxon>
        <taxon>Metazoa</taxon>
        <taxon>Ecdysozoa</taxon>
        <taxon>Arthropoda</taxon>
        <taxon>Hexapoda</taxon>
        <taxon>Insecta</taxon>
        <taxon>Pterygota</taxon>
        <taxon>Neoptera</taxon>
        <taxon>Polyneoptera</taxon>
        <taxon>Phasmatodea</taxon>
        <taxon>Timematodea</taxon>
        <taxon>Timematoidea</taxon>
        <taxon>Timematidae</taxon>
        <taxon>Timema</taxon>
    </lineage>
</organism>